<keyword evidence="4 17" id="KW-0812">Transmembrane</keyword>
<comment type="catalytic activity">
    <reaction evidence="12">
        <text>9-(9Z-octadecenoyloxy)-octadecanoate + H2O = 9-hydroxy-octadecanoate + (9Z)-octadecenoate + H(+)</text>
        <dbReference type="Rhea" id="RHEA:52048"/>
        <dbReference type="ChEBI" id="CHEBI:15377"/>
        <dbReference type="ChEBI" id="CHEBI:15378"/>
        <dbReference type="ChEBI" id="CHEBI:30823"/>
        <dbReference type="ChEBI" id="CHEBI:136282"/>
        <dbReference type="ChEBI" id="CHEBI:136286"/>
    </reaction>
    <physiologicalReaction direction="left-to-right" evidence="12">
        <dbReference type="Rhea" id="RHEA:52049"/>
    </physiologicalReaction>
</comment>
<dbReference type="GO" id="GO:0012505">
    <property type="term" value="C:endomembrane system"/>
    <property type="evidence" value="ECO:0007669"/>
    <property type="project" value="UniProtKB-SubCell"/>
</dbReference>
<comment type="catalytic activity">
    <reaction evidence="15">
        <text>13-(9Z-hexadecenoyloxy)-octadecanoate + H2O = 13-hydroxy-octadecanoate + (9Z)-hexadecenoate + H(+)</text>
        <dbReference type="Rhea" id="RHEA:52076"/>
        <dbReference type="ChEBI" id="CHEBI:15377"/>
        <dbReference type="ChEBI" id="CHEBI:15378"/>
        <dbReference type="ChEBI" id="CHEBI:32372"/>
        <dbReference type="ChEBI" id="CHEBI:136304"/>
        <dbReference type="ChEBI" id="CHEBI:136315"/>
    </reaction>
    <physiologicalReaction direction="left-to-right" evidence="15">
        <dbReference type="Rhea" id="RHEA:52077"/>
    </physiologicalReaction>
</comment>
<comment type="subcellular location">
    <subcellularLocation>
        <location evidence="2">Endomembrane system</location>
        <topology evidence="2">Multi-pass membrane protein</topology>
    </subcellularLocation>
</comment>
<evidence type="ECO:0000256" key="8">
    <source>
        <dbReference type="ARBA" id="ARBA00047427"/>
    </source>
</evidence>
<dbReference type="InterPro" id="IPR006838">
    <property type="entry name" value="ADTRP_AIG1"/>
</dbReference>
<evidence type="ECO:0000256" key="7">
    <source>
        <dbReference type="ARBA" id="ARBA00047368"/>
    </source>
</evidence>
<evidence type="ECO:0000256" key="4">
    <source>
        <dbReference type="ARBA" id="ARBA00022692"/>
    </source>
</evidence>
<dbReference type="Pfam" id="PF04750">
    <property type="entry name" value="Far-17a_AIG1"/>
    <property type="match status" value="1"/>
</dbReference>
<comment type="catalytic activity">
    <reaction evidence="11">
        <text>12-(9Z-octadecenoyloxy)-octadecanoate + H2O = 12-hydroxyoctadecanoate + (9Z)-octadecenoate + H(+)</text>
        <dbReference type="Rhea" id="RHEA:52060"/>
        <dbReference type="ChEBI" id="CHEBI:15377"/>
        <dbReference type="ChEBI" id="CHEBI:15378"/>
        <dbReference type="ChEBI" id="CHEBI:30823"/>
        <dbReference type="ChEBI" id="CHEBI:84201"/>
        <dbReference type="ChEBI" id="CHEBI:136302"/>
    </reaction>
    <physiologicalReaction direction="left-to-right" evidence="11">
        <dbReference type="Rhea" id="RHEA:52061"/>
    </physiologicalReaction>
</comment>
<comment type="catalytic activity">
    <reaction evidence="13">
        <text>9-octadecanoyloxy-octadecanoate + H2O = 9-hydroxy-octadecanoate + octadecanoate + H(+)</text>
        <dbReference type="Rhea" id="RHEA:52096"/>
        <dbReference type="ChEBI" id="CHEBI:15377"/>
        <dbReference type="ChEBI" id="CHEBI:15378"/>
        <dbReference type="ChEBI" id="CHEBI:25629"/>
        <dbReference type="ChEBI" id="CHEBI:136286"/>
        <dbReference type="ChEBI" id="CHEBI:136373"/>
    </reaction>
    <physiologicalReaction direction="left-to-right" evidence="13">
        <dbReference type="Rhea" id="RHEA:52097"/>
    </physiologicalReaction>
</comment>
<evidence type="ECO:0000256" key="12">
    <source>
        <dbReference type="ARBA" id="ARBA00048800"/>
    </source>
</evidence>
<comment type="catalytic activity">
    <reaction evidence="1">
        <text>9-(9Z-hexadecenoyloxy)-octadecanoate + H2O = (9Z)-hexadecenoate + 9-hydroxy-octadecanoate + H(+)</text>
        <dbReference type="Rhea" id="RHEA:52068"/>
        <dbReference type="ChEBI" id="CHEBI:15377"/>
        <dbReference type="ChEBI" id="CHEBI:15378"/>
        <dbReference type="ChEBI" id="CHEBI:32372"/>
        <dbReference type="ChEBI" id="CHEBI:136286"/>
        <dbReference type="ChEBI" id="CHEBI:136309"/>
    </reaction>
    <physiologicalReaction direction="left-to-right" evidence="1">
        <dbReference type="Rhea" id="RHEA:52069"/>
    </physiologicalReaction>
</comment>
<comment type="catalytic activity">
    <reaction evidence="8">
        <text>13-octadecanoyloxy-octadecanoate + H2O = 13-hydroxy-octadecanoate + octadecanoate + H(+)</text>
        <dbReference type="Rhea" id="RHEA:52084"/>
        <dbReference type="ChEBI" id="CHEBI:15377"/>
        <dbReference type="ChEBI" id="CHEBI:15378"/>
        <dbReference type="ChEBI" id="CHEBI:25629"/>
        <dbReference type="ChEBI" id="CHEBI:136304"/>
        <dbReference type="ChEBI" id="CHEBI:136335"/>
    </reaction>
    <physiologicalReaction direction="left-to-right" evidence="8">
        <dbReference type="Rhea" id="RHEA:52085"/>
    </physiologicalReaction>
</comment>
<evidence type="ECO:0000256" key="10">
    <source>
        <dbReference type="ARBA" id="ARBA00048680"/>
    </source>
</evidence>
<keyword evidence="6 17" id="KW-0472">Membrane</keyword>
<keyword evidence="19" id="KW-1185">Reference proteome</keyword>
<proteinExistence type="inferred from homology"/>
<dbReference type="OrthoDB" id="1898221at2759"/>
<feature type="transmembrane region" description="Helical" evidence="17">
    <location>
        <begin position="24"/>
        <end position="44"/>
    </location>
</feature>
<evidence type="ECO:0000256" key="13">
    <source>
        <dbReference type="ARBA" id="ARBA00049221"/>
    </source>
</evidence>
<evidence type="ECO:0000256" key="17">
    <source>
        <dbReference type="SAM" id="Phobius"/>
    </source>
</evidence>
<feature type="transmembrane region" description="Helical" evidence="17">
    <location>
        <begin position="106"/>
        <end position="126"/>
    </location>
</feature>
<reference evidence="18" key="2">
    <citation type="submission" date="2020-12" db="EMBL/GenBank/DDBJ databases">
        <authorList>
            <person name="Kanost M."/>
        </authorList>
    </citation>
    <scope>NUCLEOTIDE SEQUENCE</scope>
</reference>
<dbReference type="PANTHER" id="PTHR10989">
    <property type="entry name" value="ANDROGEN-INDUCED PROTEIN 1-RELATED"/>
    <property type="match status" value="1"/>
</dbReference>
<protein>
    <recommendedName>
        <fullName evidence="20">Androgen-dependent TFPI-regulating protein</fullName>
    </recommendedName>
</protein>
<comment type="similarity">
    <text evidence="3">Belongs to the AIG1 family.</text>
</comment>
<keyword evidence="5 17" id="KW-1133">Transmembrane helix</keyword>
<comment type="catalytic activity">
    <reaction evidence="16">
        <text>12-(9Z-hexadecenoyloxy)-octadecanoate + H2O = 12-hydroxyoctadecanoate + (9Z)-hexadecenoate + H(+)</text>
        <dbReference type="Rhea" id="RHEA:52072"/>
        <dbReference type="ChEBI" id="CHEBI:15377"/>
        <dbReference type="ChEBI" id="CHEBI:15378"/>
        <dbReference type="ChEBI" id="CHEBI:32372"/>
        <dbReference type="ChEBI" id="CHEBI:84201"/>
        <dbReference type="ChEBI" id="CHEBI:136312"/>
    </reaction>
    <physiologicalReaction direction="left-to-right" evidence="16">
        <dbReference type="Rhea" id="RHEA:52073"/>
    </physiologicalReaction>
</comment>
<evidence type="ECO:0000256" key="14">
    <source>
        <dbReference type="ARBA" id="ARBA00049296"/>
    </source>
</evidence>
<dbReference type="Proteomes" id="UP000791440">
    <property type="component" value="Unassembled WGS sequence"/>
</dbReference>
<evidence type="ECO:0000313" key="19">
    <source>
        <dbReference type="Proteomes" id="UP000791440"/>
    </source>
</evidence>
<evidence type="ECO:0000256" key="3">
    <source>
        <dbReference type="ARBA" id="ARBA00009300"/>
    </source>
</evidence>
<evidence type="ECO:0008006" key="20">
    <source>
        <dbReference type="Google" id="ProtNLM"/>
    </source>
</evidence>
<dbReference type="AlphaFoldDB" id="A0A922CUI5"/>
<evidence type="ECO:0000256" key="9">
    <source>
        <dbReference type="ARBA" id="ARBA00047863"/>
    </source>
</evidence>
<organism evidence="18 19">
    <name type="scientific">Manduca sexta</name>
    <name type="common">Tobacco hawkmoth</name>
    <name type="synonym">Tobacco hornworm</name>
    <dbReference type="NCBI Taxonomy" id="7130"/>
    <lineage>
        <taxon>Eukaryota</taxon>
        <taxon>Metazoa</taxon>
        <taxon>Ecdysozoa</taxon>
        <taxon>Arthropoda</taxon>
        <taxon>Hexapoda</taxon>
        <taxon>Insecta</taxon>
        <taxon>Pterygota</taxon>
        <taxon>Neoptera</taxon>
        <taxon>Endopterygota</taxon>
        <taxon>Lepidoptera</taxon>
        <taxon>Glossata</taxon>
        <taxon>Ditrysia</taxon>
        <taxon>Bombycoidea</taxon>
        <taxon>Sphingidae</taxon>
        <taxon>Sphinginae</taxon>
        <taxon>Sphingini</taxon>
        <taxon>Manduca</taxon>
    </lineage>
</organism>
<dbReference type="EMBL" id="JH668584">
    <property type="protein sequence ID" value="KAG6458448.1"/>
    <property type="molecule type" value="Genomic_DNA"/>
</dbReference>
<comment type="caution">
    <text evidence="18">The sequence shown here is derived from an EMBL/GenBank/DDBJ whole genome shotgun (WGS) entry which is preliminary data.</text>
</comment>
<feature type="transmembrane region" description="Helical" evidence="17">
    <location>
        <begin position="64"/>
        <end position="85"/>
    </location>
</feature>
<comment type="catalytic activity">
    <reaction evidence="14">
        <text>13-(9Z-octadecenoyloxy)-octadecanoate + H2O = 13-hydroxy-octadecanoate + (9Z)-octadecenoate + H(+)</text>
        <dbReference type="Rhea" id="RHEA:52064"/>
        <dbReference type="ChEBI" id="CHEBI:15377"/>
        <dbReference type="ChEBI" id="CHEBI:15378"/>
        <dbReference type="ChEBI" id="CHEBI:30823"/>
        <dbReference type="ChEBI" id="CHEBI:136303"/>
        <dbReference type="ChEBI" id="CHEBI:136304"/>
    </reaction>
    <physiologicalReaction direction="left-to-right" evidence="14">
        <dbReference type="Rhea" id="RHEA:52065"/>
    </physiologicalReaction>
</comment>
<evidence type="ECO:0000256" key="5">
    <source>
        <dbReference type="ARBA" id="ARBA00022989"/>
    </source>
</evidence>
<comment type="catalytic activity">
    <reaction evidence="10">
        <text>12-octadecanoyloxy-octadecanoate + H2O = 12-hydroxyoctadecanoate + octadecanoate + H(+)</text>
        <dbReference type="Rhea" id="RHEA:52080"/>
        <dbReference type="ChEBI" id="CHEBI:15377"/>
        <dbReference type="ChEBI" id="CHEBI:15378"/>
        <dbReference type="ChEBI" id="CHEBI:25629"/>
        <dbReference type="ChEBI" id="CHEBI:84201"/>
        <dbReference type="ChEBI" id="CHEBI:136330"/>
    </reaction>
    <physiologicalReaction direction="left-to-right" evidence="10">
        <dbReference type="Rhea" id="RHEA:52081"/>
    </physiologicalReaction>
</comment>
<evidence type="ECO:0000256" key="2">
    <source>
        <dbReference type="ARBA" id="ARBA00004127"/>
    </source>
</evidence>
<gene>
    <name evidence="18" type="ORF">O3G_MSEX010870</name>
</gene>
<evidence type="ECO:0000256" key="1">
    <source>
        <dbReference type="ARBA" id="ARBA00000923"/>
    </source>
</evidence>
<evidence type="ECO:0000256" key="6">
    <source>
        <dbReference type="ARBA" id="ARBA00023136"/>
    </source>
</evidence>
<dbReference type="PANTHER" id="PTHR10989:SF16">
    <property type="entry name" value="AT02829P-RELATED"/>
    <property type="match status" value="1"/>
</dbReference>
<evidence type="ECO:0000256" key="11">
    <source>
        <dbReference type="ARBA" id="ARBA00048701"/>
    </source>
</evidence>
<accession>A0A922CUI5</accession>
<sequence>MLNIETVFTNPILKRSNNLLRVRLWFYTFAYIHLVSVASWLLTIDFSKFDDPSIRQYQSTRWKLITAWFNLFSLVYFPTCFYCDWRELRGDVRRRHVKFLNQFRNLCFSSILFPTTAFGDILFWRVWNKDRELIAPPNIDDIVPFWSQHCMHTVSLVVMLLDLVLVPRERPKSVVPGIIILSTFLGSYTFVCVQSYMQGEYIYPGLKLFTGHKFFVLVTYVFIENFFYYFSQWLIIDMVWGQTQKNMCKQRILMLGYLMVNGGLQF</sequence>
<reference evidence="18" key="1">
    <citation type="journal article" date="2016" name="Insect Biochem. Mol. Biol.">
        <title>Multifaceted biological insights from a draft genome sequence of the tobacco hornworm moth, Manduca sexta.</title>
        <authorList>
            <person name="Kanost M.R."/>
            <person name="Arrese E.L."/>
            <person name="Cao X."/>
            <person name="Chen Y.R."/>
            <person name="Chellapilla S."/>
            <person name="Goldsmith M.R."/>
            <person name="Grosse-Wilde E."/>
            <person name="Heckel D.G."/>
            <person name="Herndon N."/>
            <person name="Jiang H."/>
            <person name="Papanicolaou A."/>
            <person name="Qu J."/>
            <person name="Soulages J.L."/>
            <person name="Vogel H."/>
            <person name="Walters J."/>
            <person name="Waterhouse R.M."/>
            <person name="Ahn S.J."/>
            <person name="Almeida F.C."/>
            <person name="An C."/>
            <person name="Aqrawi P."/>
            <person name="Bretschneider A."/>
            <person name="Bryant W.B."/>
            <person name="Bucks S."/>
            <person name="Chao H."/>
            <person name="Chevignon G."/>
            <person name="Christen J.M."/>
            <person name="Clarke D.F."/>
            <person name="Dittmer N.T."/>
            <person name="Ferguson L.C.F."/>
            <person name="Garavelou S."/>
            <person name="Gordon K.H.J."/>
            <person name="Gunaratna R.T."/>
            <person name="Han Y."/>
            <person name="Hauser F."/>
            <person name="He Y."/>
            <person name="Heidel-Fischer H."/>
            <person name="Hirsh A."/>
            <person name="Hu Y."/>
            <person name="Jiang H."/>
            <person name="Kalra D."/>
            <person name="Klinner C."/>
            <person name="Konig C."/>
            <person name="Kovar C."/>
            <person name="Kroll A.R."/>
            <person name="Kuwar S.S."/>
            <person name="Lee S.L."/>
            <person name="Lehman R."/>
            <person name="Li K."/>
            <person name="Li Z."/>
            <person name="Liang H."/>
            <person name="Lovelace S."/>
            <person name="Lu Z."/>
            <person name="Mansfield J.H."/>
            <person name="McCulloch K.J."/>
            <person name="Mathew T."/>
            <person name="Morton B."/>
            <person name="Muzny D.M."/>
            <person name="Neunemann D."/>
            <person name="Ongeri F."/>
            <person name="Pauchet Y."/>
            <person name="Pu L.L."/>
            <person name="Pyrousis I."/>
            <person name="Rao X.J."/>
            <person name="Redding A."/>
            <person name="Roesel C."/>
            <person name="Sanchez-Gracia A."/>
            <person name="Schaack S."/>
            <person name="Shukla A."/>
            <person name="Tetreau G."/>
            <person name="Wang Y."/>
            <person name="Xiong G.H."/>
            <person name="Traut W."/>
            <person name="Walsh T.K."/>
            <person name="Worley K.C."/>
            <person name="Wu D."/>
            <person name="Wu W."/>
            <person name="Wu Y.Q."/>
            <person name="Zhang X."/>
            <person name="Zou Z."/>
            <person name="Zucker H."/>
            <person name="Briscoe A.D."/>
            <person name="Burmester T."/>
            <person name="Clem R.J."/>
            <person name="Feyereisen R."/>
            <person name="Grimmelikhuijzen C.J.P."/>
            <person name="Hamodrakas S.J."/>
            <person name="Hansson B.S."/>
            <person name="Huguet E."/>
            <person name="Jermiin L.S."/>
            <person name="Lan Q."/>
            <person name="Lehman H.K."/>
            <person name="Lorenzen M."/>
            <person name="Merzendorfer H."/>
            <person name="Michalopoulos I."/>
            <person name="Morton D.B."/>
            <person name="Muthukrishnan S."/>
            <person name="Oakeshott J.G."/>
            <person name="Palmer W."/>
            <person name="Park Y."/>
            <person name="Passarelli A.L."/>
            <person name="Rozas J."/>
            <person name="Schwartz L.M."/>
            <person name="Smith W."/>
            <person name="Southgate A."/>
            <person name="Vilcinskas A."/>
            <person name="Vogt R."/>
            <person name="Wang P."/>
            <person name="Werren J."/>
            <person name="Yu X.Q."/>
            <person name="Zhou J.J."/>
            <person name="Brown S.J."/>
            <person name="Scherer S.E."/>
            <person name="Richards S."/>
            <person name="Blissard G.W."/>
        </authorList>
    </citation>
    <scope>NUCLEOTIDE SEQUENCE</scope>
</reference>
<evidence type="ECO:0000313" key="18">
    <source>
        <dbReference type="EMBL" id="KAG6458448.1"/>
    </source>
</evidence>
<comment type="catalytic activity">
    <reaction evidence="9">
        <text>9-hexadecanoyloxy-octadecanoate + H2O = 9-hydroxy-octadecanoate + hexadecanoate + H(+)</text>
        <dbReference type="Rhea" id="RHEA:52052"/>
        <dbReference type="ChEBI" id="CHEBI:7896"/>
        <dbReference type="ChEBI" id="CHEBI:15377"/>
        <dbReference type="ChEBI" id="CHEBI:15378"/>
        <dbReference type="ChEBI" id="CHEBI:83670"/>
        <dbReference type="ChEBI" id="CHEBI:136286"/>
    </reaction>
    <physiologicalReaction direction="left-to-right" evidence="9">
        <dbReference type="Rhea" id="RHEA:52053"/>
    </physiologicalReaction>
</comment>
<comment type="catalytic activity">
    <reaction evidence="7">
        <text>12-hexadecanoyloxy-octadecanoate + H2O = 12-hydroxyoctadecanoate + hexadecanoate + H(+)</text>
        <dbReference type="Rhea" id="RHEA:52056"/>
        <dbReference type="ChEBI" id="CHEBI:7896"/>
        <dbReference type="ChEBI" id="CHEBI:15377"/>
        <dbReference type="ChEBI" id="CHEBI:15378"/>
        <dbReference type="ChEBI" id="CHEBI:83677"/>
        <dbReference type="ChEBI" id="CHEBI:84201"/>
    </reaction>
    <physiologicalReaction direction="left-to-right" evidence="7">
        <dbReference type="Rhea" id="RHEA:52057"/>
    </physiologicalReaction>
</comment>
<feature type="transmembrane region" description="Helical" evidence="17">
    <location>
        <begin position="146"/>
        <end position="166"/>
    </location>
</feature>
<name>A0A922CUI5_MANSE</name>
<evidence type="ECO:0000256" key="16">
    <source>
        <dbReference type="ARBA" id="ARBA00049428"/>
    </source>
</evidence>
<dbReference type="GO" id="GO:0016020">
    <property type="term" value="C:membrane"/>
    <property type="evidence" value="ECO:0007669"/>
    <property type="project" value="InterPro"/>
</dbReference>
<evidence type="ECO:0000256" key="15">
    <source>
        <dbReference type="ARBA" id="ARBA00049322"/>
    </source>
</evidence>
<feature type="transmembrane region" description="Helical" evidence="17">
    <location>
        <begin position="217"/>
        <end position="240"/>
    </location>
</feature>
<feature type="transmembrane region" description="Helical" evidence="17">
    <location>
        <begin position="178"/>
        <end position="197"/>
    </location>
</feature>